<dbReference type="Proteomes" id="UP000249341">
    <property type="component" value="Unassembled WGS sequence"/>
</dbReference>
<keyword evidence="1" id="KW-0472">Membrane</keyword>
<dbReference type="InterPro" id="IPR043128">
    <property type="entry name" value="Rev_trsase/Diguanyl_cyclase"/>
</dbReference>
<dbReference type="Gene3D" id="3.30.70.270">
    <property type="match status" value="1"/>
</dbReference>
<evidence type="ECO:0000313" key="5">
    <source>
        <dbReference type="Proteomes" id="UP000249341"/>
    </source>
</evidence>
<protein>
    <submittedName>
        <fullName evidence="4">Diguanylate cyclase (GGDEF)-like protein</fullName>
    </submittedName>
</protein>
<proteinExistence type="predicted"/>
<feature type="domain" description="EAL" evidence="2">
    <location>
        <begin position="381"/>
        <end position="635"/>
    </location>
</feature>
<keyword evidence="5" id="KW-1185">Reference proteome</keyword>
<organism evidence="4 5">
    <name type="scientific">Actinoplanes lutulentus</name>
    <dbReference type="NCBI Taxonomy" id="1287878"/>
    <lineage>
        <taxon>Bacteria</taxon>
        <taxon>Bacillati</taxon>
        <taxon>Actinomycetota</taxon>
        <taxon>Actinomycetes</taxon>
        <taxon>Micromonosporales</taxon>
        <taxon>Micromonosporaceae</taxon>
        <taxon>Actinoplanes</taxon>
    </lineage>
</organism>
<reference evidence="4 5" key="1">
    <citation type="submission" date="2018-06" db="EMBL/GenBank/DDBJ databases">
        <title>Genomic Encyclopedia of Type Strains, Phase III (KMG-III): the genomes of soil and plant-associated and newly described type strains.</title>
        <authorList>
            <person name="Whitman W."/>
        </authorList>
    </citation>
    <scope>NUCLEOTIDE SEQUENCE [LARGE SCALE GENOMIC DNA]</scope>
    <source>
        <strain evidence="4 5">CGMCC 4.7090</strain>
    </source>
</reference>
<dbReference type="SMART" id="SM00267">
    <property type="entry name" value="GGDEF"/>
    <property type="match status" value="1"/>
</dbReference>
<accession>A0A327ZAM0</accession>
<dbReference type="InterPro" id="IPR029787">
    <property type="entry name" value="Nucleotide_cyclase"/>
</dbReference>
<dbReference type="CDD" id="cd01949">
    <property type="entry name" value="GGDEF"/>
    <property type="match status" value="1"/>
</dbReference>
<name>A0A327ZAM0_9ACTN</name>
<dbReference type="NCBIfam" id="TIGR00254">
    <property type="entry name" value="GGDEF"/>
    <property type="match status" value="1"/>
</dbReference>
<sequence length="636" mass="69614">MNLGAATSRARRWTIALLVLLLALLAGYSLLDSRRHAQIVEQIIDIGDQVSIYQQAAYLSAWEMTLIEATMNNPQGPERQQLLAVDEQAYRATIAIADTDHEDDDVQEAGTIAQRQLNLRQQIIWFLSTLDRGEEAKAKSTLETIIEPAYRRNMTRLLQLRDVHQQRYDEYEAAARKDSDRLVWGSLISAGMSFIVLALFVLNTRAHRKQVESLAATDTLTGLPNRAAFTAHTQQALTGTAPALTILTVNINGFRHVNDQLGPHIGDRLLAEAGWRMSGVVRDTDLVARVGGDEFAILLRDTGPDHAEAVAVRLLEAFDQPFQLDELTVDLEVSIGAATAAADDDVSTLLGHADSAMHEAKQQHHGFRRFSPDTAMESADRLTLLGDLRRALTDTEQFTLHYQAKIRLDTGELVGVEALARWSHPTKGPIPPGQFIPVLETTSLIHPFTERVLTIALQQARGWLNSGHRVPVAVNLSTRSLLDETFPDRLATLLDATGVPGDLLCIEITEHTVLADPSTTIEALNQVRALGVKTSIDDFGTGYSSMTYLKLLPVDELKIDRSFVADMVTDPSSHALVAAAVDLAHNLGLTVVAEGVEDAATADALNKLSCDTAQGYHFARPVPAPELAQRFLAVLS</sequence>
<dbReference type="InterPro" id="IPR035919">
    <property type="entry name" value="EAL_sf"/>
</dbReference>
<dbReference type="InterPro" id="IPR050706">
    <property type="entry name" value="Cyclic-di-GMP_PDE-like"/>
</dbReference>
<dbReference type="PROSITE" id="PS50883">
    <property type="entry name" value="EAL"/>
    <property type="match status" value="1"/>
</dbReference>
<feature type="domain" description="GGDEF" evidence="3">
    <location>
        <begin position="242"/>
        <end position="375"/>
    </location>
</feature>
<feature type="transmembrane region" description="Helical" evidence="1">
    <location>
        <begin position="182"/>
        <end position="202"/>
    </location>
</feature>
<dbReference type="EMBL" id="QLMJ01000019">
    <property type="protein sequence ID" value="RAK28809.1"/>
    <property type="molecule type" value="Genomic_DNA"/>
</dbReference>
<dbReference type="Pfam" id="PF00563">
    <property type="entry name" value="EAL"/>
    <property type="match status" value="1"/>
</dbReference>
<dbReference type="CDD" id="cd01948">
    <property type="entry name" value="EAL"/>
    <property type="match status" value="1"/>
</dbReference>
<dbReference type="OrthoDB" id="23692at2"/>
<keyword evidence="1" id="KW-1133">Transmembrane helix</keyword>
<dbReference type="InterPro" id="IPR000160">
    <property type="entry name" value="GGDEF_dom"/>
</dbReference>
<dbReference type="GO" id="GO:0071111">
    <property type="term" value="F:cyclic-guanylate-specific phosphodiesterase activity"/>
    <property type="evidence" value="ECO:0007669"/>
    <property type="project" value="InterPro"/>
</dbReference>
<evidence type="ECO:0000256" key="1">
    <source>
        <dbReference type="SAM" id="Phobius"/>
    </source>
</evidence>
<dbReference type="SMART" id="SM00052">
    <property type="entry name" value="EAL"/>
    <property type="match status" value="1"/>
</dbReference>
<evidence type="ECO:0000313" key="4">
    <source>
        <dbReference type="EMBL" id="RAK28809.1"/>
    </source>
</evidence>
<dbReference type="AlphaFoldDB" id="A0A327ZAM0"/>
<dbReference type="InterPro" id="IPR001633">
    <property type="entry name" value="EAL_dom"/>
</dbReference>
<dbReference type="Pfam" id="PF00990">
    <property type="entry name" value="GGDEF"/>
    <property type="match status" value="1"/>
</dbReference>
<dbReference type="RefSeq" id="WP_111653258.1">
    <property type="nucleotide sequence ID" value="NZ_JACHWI010000001.1"/>
</dbReference>
<dbReference type="PANTHER" id="PTHR33121:SF70">
    <property type="entry name" value="SIGNALING PROTEIN YKOW"/>
    <property type="match status" value="1"/>
</dbReference>
<dbReference type="SUPFAM" id="SSF141868">
    <property type="entry name" value="EAL domain-like"/>
    <property type="match status" value="1"/>
</dbReference>
<dbReference type="Gene3D" id="3.20.20.450">
    <property type="entry name" value="EAL domain"/>
    <property type="match status" value="1"/>
</dbReference>
<evidence type="ECO:0000259" key="3">
    <source>
        <dbReference type="PROSITE" id="PS50887"/>
    </source>
</evidence>
<comment type="caution">
    <text evidence="4">The sequence shown here is derived from an EMBL/GenBank/DDBJ whole genome shotgun (WGS) entry which is preliminary data.</text>
</comment>
<dbReference type="PROSITE" id="PS50887">
    <property type="entry name" value="GGDEF"/>
    <property type="match status" value="1"/>
</dbReference>
<keyword evidence="1" id="KW-0812">Transmembrane</keyword>
<gene>
    <name evidence="4" type="ORF">B0I29_119147</name>
</gene>
<evidence type="ECO:0000259" key="2">
    <source>
        <dbReference type="PROSITE" id="PS50883"/>
    </source>
</evidence>
<dbReference type="PANTHER" id="PTHR33121">
    <property type="entry name" value="CYCLIC DI-GMP PHOSPHODIESTERASE PDEF"/>
    <property type="match status" value="1"/>
</dbReference>
<dbReference type="SUPFAM" id="SSF55073">
    <property type="entry name" value="Nucleotide cyclase"/>
    <property type="match status" value="1"/>
</dbReference>